<sequence length="803" mass="93033">MTNLPTSAKNVALIIAQQAMWAMAKWADANLPSDCYFPEDCHATKKAKAEEQLNWCDNTILQKPPDNIFKPLRLLFDHVKLDKGQDKHHYWEAQAIENKDKYPIIPYPQFYPQNQKPGQDKLEGLKQQIKDEIEKLQLKLYDWENLSFLMMVLEKFGSYISFGEADDIALIDMVRVTAAVAAALAHNSASDNLSLIAGDLSGIQKFIYTISSDGALKSLRARSFYLELVTEEIVQQILDRLDLPRTNVIYAGGGNFYILAYGDTKQVDNVVKSVRNSFNKWLMNSFQGKLFLAIDYLPFSTQYVNKKEFATYWKQITTKQLPVHKNRKFEMYLSDFLKRKASYETCRVCHRDDIPKLKPLKDLDSSPACWLCRKMFELGDKLFKVKAIVRSYRATFKKEVKVEKMYRFYVSGVYYFLFEDINNAMTVDDAENIFLINNWQLKNYRHENITPLLLGNYGQLTQIEGESGYIRSGEMAKKSEESGCIPRVGYLQMDVDKLGRIFAEGINEERQKLYLLRMAGLSRQMSYFFKVYLNSLAAQREDTFIIPINNQVKVLEKVKILSKNERKNLLFIYAGGDDLFISGSWNEIVELAFDIYQCFRAYTGHNPDITLSGGISIDEPKFPLYQAASASKQAEEAAKEKGRDRLGLFGEFFKWEEWITTEDLSSVIEDLSNVFNKKDKTLYYLRLETQPEIFGVLNFVKQLTEQLEPSSDYSRSFIRSLLDTAEAQDIMIEKKVEQQNAEQENQIRYYLHLPKLAYAFSRLPATVRDKPEFSPIRQSLMNPLNARYFRAIATWIELLNRSR</sequence>
<dbReference type="Proteomes" id="UP000029738">
    <property type="component" value="Unassembled WGS sequence"/>
</dbReference>
<dbReference type="PANTHER" id="PTHR36528:SF1">
    <property type="entry name" value="CRISPR SYSTEM SINGLE-STRAND-SPECIFIC DEOXYRIBONUCLEASE CAS10_CSM1 (SUBTYPE III-A)"/>
    <property type="match status" value="1"/>
</dbReference>
<organism evidence="14 15">
    <name type="scientific">Tolypothrix bouteillei VB521301</name>
    <dbReference type="NCBI Taxonomy" id="1479485"/>
    <lineage>
        <taxon>Bacteria</taxon>
        <taxon>Bacillati</taxon>
        <taxon>Cyanobacteriota</taxon>
        <taxon>Cyanophyceae</taxon>
        <taxon>Nostocales</taxon>
        <taxon>Tolypothrichaceae</taxon>
        <taxon>Tolypothrix</taxon>
    </lineage>
</organism>
<evidence type="ECO:0000313" key="15">
    <source>
        <dbReference type="Proteomes" id="UP000029738"/>
    </source>
</evidence>
<keyword evidence="12" id="KW-0175">Coiled coil</keyword>
<dbReference type="AlphaFoldDB" id="A0A8S9TEC9"/>
<keyword evidence="3" id="KW-0808">Transferase</keyword>
<keyword evidence="9" id="KW-0067">ATP-binding</keyword>
<reference evidence="14" key="1">
    <citation type="journal article" date="2015" name="Genome Announc.">
        <title>Draft Genome Sequence of Tolypothrix boutellei Strain VB521301.</title>
        <authorList>
            <person name="Chandrababunaidu M.M."/>
            <person name="Singh D."/>
            <person name="Sen D."/>
            <person name="Bhan S."/>
            <person name="Das S."/>
            <person name="Gupta A."/>
            <person name="Adhikary S.P."/>
            <person name="Tripathy S."/>
        </authorList>
    </citation>
    <scope>NUCLEOTIDE SEQUENCE</scope>
    <source>
        <strain evidence="14">VB521301</strain>
    </source>
</reference>
<dbReference type="InterPro" id="IPR000160">
    <property type="entry name" value="GGDEF_dom"/>
</dbReference>
<accession>A0A8S9TEC9</accession>
<dbReference type="RefSeq" id="WP_038085657.1">
    <property type="nucleotide sequence ID" value="NZ_JHEG04000001.1"/>
</dbReference>
<dbReference type="GO" id="GO:0004519">
    <property type="term" value="F:endonuclease activity"/>
    <property type="evidence" value="ECO:0007669"/>
    <property type="project" value="UniProtKB-KW"/>
</dbReference>
<evidence type="ECO:0000256" key="4">
    <source>
        <dbReference type="ARBA" id="ARBA00022722"/>
    </source>
</evidence>
<keyword evidence="15" id="KW-1185">Reference proteome</keyword>
<dbReference type="InterPro" id="IPR052117">
    <property type="entry name" value="Cas10/Csm1_subtype-III-A"/>
</dbReference>
<dbReference type="EMBL" id="JHEG04000001">
    <property type="protein sequence ID" value="KAF3890576.1"/>
    <property type="molecule type" value="Genomic_DNA"/>
</dbReference>
<keyword evidence="10" id="KW-0051">Antiviral defense</keyword>
<dbReference type="PROSITE" id="PS50887">
    <property type="entry name" value="GGDEF"/>
    <property type="match status" value="1"/>
</dbReference>
<dbReference type="PANTHER" id="PTHR36528">
    <property type="entry name" value="CRISPR SYSTEM SINGLE-STRAND-SPECIFIC DEOXYRIBONUCLEASE CAS10/CSM1 (SUBTYPE III-A)"/>
    <property type="match status" value="1"/>
</dbReference>
<comment type="similarity">
    <text evidence="1">Belongs to the CRISPR-associated Cas10/Csm1 family.</text>
</comment>
<keyword evidence="6" id="KW-0255">Endonuclease</keyword>
<feature type="coiled-coil region" evidence="12">
    <location>
        <begin position="119"/>
        <end position="146"/>
    </location>
</feature>
<dbReference type="InterPro" id="IPR054767">
    <property type="entry name" value="Cas10-Cmr2_palm2"/>
</dbReference>
<evidence type="ECO:0000313" key="14">
    <source>
        <dbReference type="EMBL" id="KAF3890576.1"/>
    </source>
</evidence>
<evidence type="ECO:0000256" key="9">
    <source>
        <dbReference type="ARBA" id="ARBA00022840"/>
    </source>
</evidence>
<dbReference type="InterPro" id="IPR013408">
    <property type="entry name" value="Cas10/Csm1"/>
</dbReference>
<evidence type="ECO:0000256" key="11">
    <source>
        <dbReference type="ARBA" id="ARBA00032922"/>
    </source>
</evidence>
<dbReference type="NCBIfam" id="TIGR02578">
    <property type="entry name" value="cas_TM1811_Csm1"/>
    <property type="match status" value="1"/>
</dbReference>
<evidence type="ECO:0000256" key="7">
    <source>
        <dbReference type="ARBA" id="ARBA00022801"/>
    </source>
</evidence>
<dbReference type="Gene3D" id="3.30.70.270">
    <property type="match status" value="1"/>
</dbReference>
<gene>
    <name evidence="14" type="primary">cas10</name>
    <name evidence="14" type="ORF">DA73_0400037825</name>
</gene>
<dbReference type="GO" id="GO:0004527">
    <property type="term" value="F:exonuclease activity"/>
    <property type="evidence" value="ECO:0007669"/>
    <property type="project" value="UniProtKB-KW"/>
</dbReference>
<dbReference type="Pfam" id="PF18211">
    <property type="entry name" value="Csm1_B"/>
    <property type="match status" value="1"/>
</dbReference>
<evidence type="ECO:0000256" key="6">
    <source>
        <dbReference type="ARBA" id="ARBA00022759"/>
    </source>
</evidence>
<name>A0A8S9TEC9_9CYAN</name>
<evidence type="ECO:0000256" key="8">
    <source>
        <dbReference type="ARBA" id="ARBA00022839"/>
    </source>
</evidence>
<dbReference type="GO" id="GO:0051607">
    <property type="term" value="P:defense response to virus"/>
    <property type="evidence" value="ECO:0007669"/>
    <property type="project" value="UniProtKB-KW"/>
</dbReference>
<keyword evidence="4" id="KW-0540">Nuclease</keyword>
<reference evidence="14" key="2">
    <citation type="submission" date="2019-11" db="EMBL/GenBank/DDBJ databases">
        <title>Improved Assembly of Tolypothrix boutellei genome.</title>
        <authorList>
            <person name="Sarangi A.N."/>
            <person name="Mukherjee M."/>
            <person name="Ghosh S."/>
            <person name="Singh D."/>
            <person name="Das A."/>
            <person name="Kant S."/>
            <person name="Prusty A."/>
            <person name="Tripathy S."/>
        </authorList>
    </citation>
    <scope>NUCLEOTIDE SEQUENCE</scope>
    <source>
        <strain evidence="14">VB521301</strain>
    </source>
</reference>
<evidence type="ECO:0000256" key="3">
    <source>
        <dbReference type="ARBA" id="ARBA00022679"/>
    </source>
</evidence>
<comment type="caution">
    <text evidence="14">The sequence shown here is derived from an EMBL/GenBank/DDBJ whole genome shotgun (WGS) entry which is preliminary data.</text>
</comment>
<proteinExistence type="inferred from homology"/>
<evidence type="ECO:0000256" key="12">
    <source>
        <dbReference type="SAM" id="Coils"/>
    </source>
</evidence>
<keyword evidence="5" id="KW-0547">Nucleotide-binding</keyword>
<dbReference type="GO" id="GO:0005524">
    <property type="term" value="F:ATP binding"/>
    <property type="evidence" value="ECO:0007669"/>
    <property type="project" value="UniProtKB-KW"/>
</dbReference>
<evidence type="ECO:0000259" key="13">
    <source>
        <dbReference type="PROSITE" id="PS50887"/>
    </source>
</evidence>
<dbReference type="InterPro" id="IPR043128">
    <property type="entry name" value="Rev_trsase/Diguanyl_cyclase"/>
</dbReference>
<dbReference type="Pfam" id="PF22335">
    <property type="entry name" value="Cas10-Cmr2_palm2"/>
    <property type="match status" value="1"/>
</dbReference>
<protein>
    <recommendedName>
        <fullName evidence="2">CRISPR system single-strand-specific deoxyribonuclease Cas10/Csm1 (subtype III-A)</fullName>
    </recommendedName>
    <alternativeName>
        <fullName evidence="11">Cyclic oligoadenylate synthase</fullName>
    </alternativeName>
</protein>
<feature type="domain" description="GGDEF" evidence="13">
    <location>
        <begin position="486"/>
        <end position="651"/>
    </location>
</feature>
<evidence type="ECO:0000256" key="2">
    <source>
        <dbReference type="ARBA" id="ARBA00014333"/>
    </source>
</evidence>
<keyword evidence="7" id="KW-0378">Hydrolase</keyword>
<dbReference type="InterPro" id="IPR041062">
    <property type="entry name" value="Csm1_B"/>
</dbReference>
<keyword evidence="8" id="KW-0269">Exonuclease</keyword>
<evidence type="ECO:0000256" key="1">
    <source>
        <dbReference type="ARBA" id="ARBA00005700"/>
    </source>
</evidence>
<dbReference type="GO" id="GO:0016740">
    <property type="term" value="F:transferase activity"/>
    <property type="evidence" value="ECO:0007669"/>
    <property type="project" value="UniProtKB-KW"/>
</dbReference>
<evidence type="ECO:0000256" key="5">
    <source>
        <dbReference type="ARBA" id="ARBA00022741"/>
    </source>
</evidence>
<evidence type="ECO:0000256" key="10">
    <source>
        <dbReference type="ARBA" id="ARBA00023118"/>
    </source>
</evidence>